<evidence type="ECO:0000256" key="1">
    <source>
        <dbReference type="ARBA" id="ARBA00004651"/>
    </source>
</evidence>
<comment type="similarity">
    <text evidence="2">Belongs to the ABC-2 integral membrane protein family.</text>
</comment>
<keyword evidence="6 8" id="KW-1133">Transmembrane helix</keyword>
<dbReference type="PANTHER" id="PTHR30294">
    <property type="entry name" value="MEMBRANE COMPONENT OF ABC TRANSPORTER YHHJ-RELATED"/>
    <property type="match status" value="1"/>
</dbReference>
<feature type="transmembrane region" description="Helical" evidence="8">
    <location>
        <begin position="194"/>
        <end position="212"/>
    </location>
</feature>
<protein>
    <submittedName>
        <fullName evidence="10">ABC transporter permease</fullName>
    </submittedName>
</protein>
<evidence type="ECO:0000256" key="7">
    <source>
        <dbReference type="ARBA" id="ARBA00023136"/>
    </source>
</evidence>
<evidence type="ECO:0000313" key="10">
    <source>
        <dbReference type="EMBL" id="TFZ83837.1"/>
    </source>
</evidence>
<dbReference type="EMBL" id="SRIO01000002">
    <property type="protein sequence ID" value="TFZ83837.1"/>
    <property type="molecule type" value="Genomic_DNA"/>
</dbReference>
<proteinExistence type="inferred from homology"/>
<dbReference type="GO" id="GO:0005886">
    <property type="term" value="C:plasma membrane"/>
    <property type="evidence" value="ECO:0007669"/>
    <property type="project" value="UniProtKB-SubCell"/>
</dbReference>
<feature type="transmembrane region" description="Helical" evidence="8">
    <location>
        <begin position="355"/>
        <end position="376"/>
    </location>
</feature>
<feature type="transmembrane region" description="Helical" evidence="8">
    <location>
        <begin position="299"/>
        <end position="318"/>
    </location>
</feature>
<dbReference type="Gene3D" id="3.40.1710.10">
    <property type="entry name" value="abc type-2 transporter like domain"/>
    <property type="match status" value="1"/>
</dbReference>
<keyword evidence="3" id="KW-0813">Transport</keyword>
<dbReference type="RefSeq" id="WP_135280764.1">
    <property type="nucleotide sequence ID" value="NZ_SRIO01000002.1"/>
</dbReference>
<keyword evidence="4" id="KW-1003">Cell membrane</keyword>
<feature type="transmembrane region" description="Helical" evidence="8">
    <location>
        <begin position="232"/>
        <end position="257"/>
    </location>
</feature>
<feature type="transmembrane region" description="Helical" evidence="8">
    <location>
        <begin position="269"/>
        <end position="293"/>
    </location>
</feature>
<dbReference type="AlphaFoldDB" id="A0A4Z0FDK4"/>
<keyword evidence="5 8" id="KW-0812">Transmembrane</keyword>
<dbReference type="Proteomes" id="UP000297890">
    <property type="component" value="Unassembled WGS sequence"/>
</dbReference>
<keyword evidence="7 8" id="KW-0472">Membrane</keyword>
<dbReference type="Pfam" id="PF12698">
    <property type="entry name" value="ABC2_membrane_3"/>
    <property type="match status" value="1"/>
</dbReference>
<evidence type="ECO:0000313" key="11">
    <source>
        <dbReference type="Proteomes" id="UP000297890"/>
    </source>
</evidence>
<dbReference type="InterPro" id="IPR051449">
    <property type="entry name" value="ABC-2_transporter_component"/>
</dbReference>
<organism evidence="10 11">
    <name type="scientific">Candidatus Macondimonas diazotrophica</name>
    <dbReference type="NCBI Taxonomy" id="2305248"/>
    <lineage>
        <taxon>Bacteria</taxon>
        <taxon>Pseudomonadati</taxon>
        <taxon>Pseudomonadota</taxon>
        <taxon>Gammaproteobacteria</taxon>
        <taxon>Chromatiales</taxon>
        <taxon>Ectothiorhodospiraceae</taxon>
        <taxon>Candidatus Macondimonas</taxon>
    </lineage>
</organism>
<accession>A0A4Z0FDK4</accession>
<feature type="transmembrane region" description="Helical" evidence="8">
    <location>
        <begin position="27"/>
        <end position="45"/>
    </location>
</feature>
<evidence type="ECO:0000256" key="2">
    <source>
        <dbReference type="ARBA" id="ARBA00007783"/>
    </source>
</evidence>
<gene>
    <name evidence="10" type="ORF">E4680_02365</name>
</gene>
<dbReference type="InterPro" id="IPR047817">
    <property type="entry name" value="ABC2_TM_bact-type"/>
</dbReference>
<evidence type="ECO:0000256" key="5">
    <source>
        <dbReference type="ARBA" id="ARBA00022692"/>
    </source>
</evidence>
<name>A0A4Z0FDK4_9GAMM</name>
<feature type="transmembrane region" description="Helical" evidence="8">
    <location>
        <begin position="330"/>
        <end position="349"/>
    </location>
</feature>
<feature type="domain" description="ABC transmembrane type-2" evidence="9">
    <location>
        <begin position="131"/>
        <end position="381"/>
    </location>
</feature>
<evidence type="ECO:0000256" key="8">
    <source>
        <dbReference type="SAM" id="Phobius"/>
    </source>
</evidence>
<dbReference type="InterPro" id="IPR013525">
    <property type="entry name" value="ABC2_TM"/>
</dbReference>
<dbReference type="PANTHER" id="PTHR30294:SF47">
    <property type="entry name" value="INNER MEMBRANE TRANSPORT PERMEASE YHHJ"/>
    <property type="match status" value="1"/>
</dbReference>
<comment type="caution">
    <text evidence="10">The sequence shown here is derived from an EMBL/GenBank/DDBJ whole genome shotgun (WGS) entry which is preliminary data.</text>
</comment>
<dbReference type="PROSITE" id="PS51012">
    <property type="entry name" value="ABC_TM2"/>
    <property type="match status" value="1"/>
</dbReference>
<dbReference type="OrthoDB" id="9808686at2"/>
<evidence type="ECO:0000256" key="3">
    <source>
        <dbReference type="ARBA" id="ARBA00022448"/>
    </source>
</evidence>
<comment type="subcellular location">
    <subcellularLocation>
        <location evidence="1">Cell membrane</location>
        <topology evidence="1">Multi-pass membrane protein</topology>
    </subcellularLocation>
</comment>
<evidence type="ECO:0000259" key="9">
    <source>
        <dbReference type="PROSITE" id="PS51012"/>
    </source>
</evidence>
<reference evidence="10 11" key="1">
    <citation type="journal article" date="2019" name="ISME J.">
        <title>Candidatus Macondimonas diazotrophica, a novel gammaproteobacterial genus dominating crude-oil-contaminated coastal sediments.</title>
        <authorList>
            <person name="Karthikeyan S."/>
            <person name="Konstantinidis K."/>
        </authorList>
    </citation>
    <scope>NUCLEOTIDE SEQUENCE [LARGE SCALE GENOMIC DNA]</scope>
    <source>
        <strain evidence="10 11">KTK01</strain>
    </source>
</reference>
<evidence type="ECO:0000256" key="6">
    <source>
        <dbReference type="ARBA" id="ARBA00022989"/>
    </source>
</evidence>
<evidence type="ECO:0000256" key="4">
    <source>
        <dbReference type="ARBA" id="ARBA00022475"/>
    </source>
</evidence>
<dbReference type="GO" id="GO:0140359">
    <property type="term" value="F:ABC-type transporter activity"/>
    <property type="evidence" value="ECO:0007669"/>
    <property type="project" value="InterPro"/>
</dbReference>
<keyword evidence="11" id="KW-1185">Reference proteome</keyword>
<sequence>MFGNFGEVLQHMRVMTWKELLQFRRDVFLLIIVVYAFSADIYIAGSGIEMELKRAALTVADYDQSPASRELIYSFREPQFKYQGMEMSGDRAMDLLDAGETMLYLEIPADFNESLLTGRPTQVQLFVDTSNSVLGSLATSYAAQIVAGFGIEKARERLSVAGAMGGSMPVVNSAHRVWFNPNGKDSWFVPINEMLTMITMLSIMLPAAAMVREKERGTVEQLLVSPLTPLEIMLPKVLAMTMVILVGVTLAVFGVLGPVFNIPFRGSMTLFYVLTAIYVFSTAGFGLAISTVVNNLAQVGLMVIMLLSPMLLLSGAFVPPEAMPTALSYLILLSPMHHYIEIVMGIFLKGVGLDVLWPSVAGLVIVGTAVFAFGTWRFRRQFG</sequence>